<evidence type="ECO:0000313" key="1">
    <source>
        <dbReference type="EMBL" id="EAX97774.1"/>
    </source>
</evidence>
<dbReference type="KEGG" id="tva:4755569"/>
<evidence type="ECO:0000313" key="2">
    <source>
        <dbReference type="Proteomes" id="UP000001542"/>
    </source>
</evidence>
<sequence length="446" mass="50990">MFACLLFRAVRSEITVGMPNPKYGTKPNHFDVIYKYQDKLIDFSFFDQGTSTKLIVDGEEFEPKTLSPGPYGGLILDVKSKEITPNDANIKFIITNTNNKAVKFKLGTYTDIAFKSDKGEENTIEPQWSKTRNGDAQGYFAYAVTSSVEPSWQRLVIDHYPFIDVDFKKPDNFWYGRYSEISNKSNKWFLNFPKGTIPESKKPQGSDDLVTSYSWNEQTIGPNQTVVYGVHMYFVMENPLDMIAEEFRVPVELGKTARLHPWMRLLTVDKYYQIVCTDLSTNSVVKQARFQAKVTMDHYGIDIAQSNNEGETKYKLYFQDDQTKAKSNEIIITVTRSTKPTLTVTMPAFEKTFLNQSDVINAKFTATSSIGINISAELYDQYNILRKQTLTEYQTSNKTSKTVTDAFKYELKDLRSGKYCLRLRAINSMGLPSDSIDINFTMDFAT</sequence>
<dbReference type="Proteomes" id="UP000001542">
    <property type="component" value="Unassembled WGS sequence"/>
</dbReference>
<accession>A2FBE0</accession>
<dbReference type="RefSeq" id="XP_001310704.1">
    <property type="nucleotide sequence ID" value="XM_001310703.1"/>
</dbReference>
<gene>
    <name evidence="1" type="ORF">TVAG_235860</name>
</gene>
<protein>
    <submittedName>
        <fullName evidence="1">Uncharacterized protein</fullName>
    </submittedName>
</protein>
<dbReference type="VEuPathDB" id="TrichDB:TVAGG3_0837410"/>
<dbReference type="VEuPathDB" id="TrichDB:TVAG_235860"/>
<proteinExistence type="predicted"/>
<organism evidence="1 2">
    <name type="scientific">Trichomonas vaginalis (strain ATCC PRA-98 / G3)</name>
    <dbReference type="NCBI Taxonomy" id="412133"/>
    <lineage>
        <taxon>Eukaryota</taxon>
        <taxon>Metamonada</taxon>
        <taxon>Parabasalia</taxon>
        <taxon>Trichomonadida</taxon>
        <taxon>Trichomonadidae</taxon>
        <taxon>Trichomonas</taxon>
    </lineage>
</organism>
<reference evidence="1" key="2">
    <citation type="journal article" date="2007" name="Science">
        <title>Draft genome sequence of the sexually transmitted pathogen Trichomonas vaginalis.</title>
        <authorList>
            <person name="Carlton J.M."/>
            <person name="Hirt R.P."/>
            <person name="Silva J.C."/>
            <person name="Delcher A.L."/>
            <person name="Schatz M."/>
            <person name="Zhao Q."/>
            <person name="Wortman J.R."/>
            <person name="Bidwell S.L."/>
            <person name="Alsmark U.C.M."/>
            <person name="Besteiro S."/>
            <person name="Sicheritz-Ponten T."/>
            <person name="Noel C.J."/>
            <person name="Dacks J.B."/>
            <person name="Foster P.G."/>
            <person name="Simillion C."/>
            <person name="Van de Peer Y."/>
            <person name="Miranda-Saavedra D."/>
            <person name="Barton G.J."/>
            <person name="Westrop G.D."/>
            <person name="Mueller S."/>
            <person name="Dessi D."/>
            <person name="Fiori P.L."/>
            <person name="Ren Q."/>
            <person name="Paulsen I."/>
            <person name="Zhang H."/>
            <person name="Bastida-Corcuera F.D."/>
            <person name="Simoes-Barbosa A."/>
            <person name="Brown M.T."/>
            <person name="Hayes R.D."/>
            <person name="Mukherjee M."/>
            <person name="Okumura C.Y."/>
            <person name="Schneider R."/>
            <person name="Smith A.J."/>
            <person name="Vanacova S."/>
            <person name="Villalvazo M."/>
            <person name="Haas B.J."/>
            <person name="Pertea M."/>
            <person name="Feldblyum T.V."/>
            <person name="Utterback T.R."/>
            <person name="Shu C.L."/>
            <person name="Osoegawa K."/>
            <person name="de Jong P.J."/>
            <person name="Hrdy I."/>
            <person name="Horvathova L."/>
            <person name="Zubacova Z."/>
            <person name="Dolezal P."/>
            <person name="Malik S.B."/>
            <person name="Logsdon J.M. Jr."/>
            <person name="Henze K."/>
            <person name="Gupta A."/>
            <person name="Wang C.C."/>
            <person name="Dunne R.L."/>
            <person name="Upcroft J.A."/>
            <person name="Upcroft P."/>
            <person name="White O."/>
            <person name="Salzberg S.L."/>
            <person name="Tang P."/>
            <person name="Chiu C.-H."/>
            <person name="Lee Y.-S."/>
            <person name="Embley T.M."/>
            <person name="Coombs G.H."/>
            <person name="Mottram J.C."/>
            <person name="Tachezy J."/>
            <person name="Fraser-Liggett C.M."/>
            <person name="Johnson P.J."/>
        </authorList>
    </citation>
    <scope>NUCLEOTIDE SEQUENCE [LARGE SCALE GENOMIC DNA]</scope>
    <source>
        <strain evidence="1">G3</strain>
    </source>
</reference>
<dbReference type="InParanoid" id="A2FBE0"/>
<dbReference type="EMBL" id="DS113701">
    <property type="protein sequence ID" value="EAX97774.1"/>
    <property type="molecule type" value="Genomic_DNA"/>
</dbReference>
<name>A2FBE0_TRIV3</name>
<reference evidence="1" key="1">
    <citation type="submission" date="2006-10" db="EMBL/GenBank/DDBJ databases">
        <authorList>
            <person name="Amadeo P."/>
            <person name="Zhao Q."/>
            <person name="Wortman J."/>
            <person name="Fraser-Liggett C."/>
            <person name="Carlton J."/>
        </authorList>
    </citation>
    <scope>NUCLEOTIDE SEQUENCE</scope>
    <source>
        <strain evidence="1">G3</strain>
    </source>
</reference>
<keyword evidence="2" id="KW-1185">Reference proteome</keyword>
<dbReference type="AlphaFoldDB" id="A2FBE0"/>